<dbReference type="AlphaFoldDB" id="A0A0D6JKB4"/>
<dbReference type="KEGG" id="fiy:BN1229_v1_3819"/>
<evidence type="ECO:0000259" key="8">
    <source>
        <dbReference type="Pfam" id="PF00535"/>
    </source>
</evidence>
<evidence type="ECO:0000256" key="4">
    <source>
        <dbReference type="ARBA" id="ARBA00022692"/>
    </source>
</evidence>
<feature type="domain" description="Glycosyltransferase 2-like" evidence="8">
    <location>
        <begin position="4"/>
        <end position="168"/>
    </location>
</feature>
<keyword evidence="1" id="KW-1003">Cell membrane</keyword>
<keyword evidence="7" id="KW-0472">Membrane</keyword>
<dbReference type="RefSeq" id="WP_076605356.1">
    <property type="nucleotide sequence ID" value="NZ_LN829118.1"/>
</dbReference>
<dbReference type="InterPro" id="IPR029044">
    <property type="entry name" value="Nucleotide-diphossugar_trans"/>
</dbReference>
<evidence type="ECO:0000256" key="1">
    <source>
        <dbReference type="ARBA" id="ARBA00022475"/>
    </source>
</evidence>
<sequence length="269" mass="29558">MRISVVIPALNEAGNIGRLVAETYEHVPAEMLAEVIVIDDGSDDATPDELRDMIAAGSYPGLRLLRHEGRCGQSTALRSGILAATSPVIATMDGDGQNDPRDIPRMVGRLAAPGTEGPALVNGWRTNRQAEGSKRWASVAANRIRDWVLRDECPDTGCGIKVYWREAFLRLPFFTSMHRYLPALFQTYGHKVVYEPVNDRPRQVGISKYSNIGRAIIGLYDLFGVSWLRRRTRVPNIIEALPSDRRNAGVAQLGHETAAPSVGTAARTQ</sequence>
<dbReference type="SUPFAM" id="SSF53448">
    <property type="entry name" value="Nucleotide-diphospho-sugar transferases"/>
    <property type="match status" value="1"/>
</dbReference>
<dbReference type="FunFam" id="3.90.550.10:FF:000170">
    <property type="entry name" value="Dolichol-phosphate mannosyltransferase"/>
    <property type="match status" value="1"/>
</dbReference>
<dbReference type="Pfam" id="PF00535">
    <property type="entry name" value="Glycos_transf_2"/>
    <property type="match status" value="1"/>
</dbReference>
<keyword evidence="10" id="KW-1185">Reference proteome</keyword>
<protein>
    <submittedName>
        <fullName evidence="9">Glycosyl transferase family 2</fullName>
    </submittedName>
</protein>
<organism evidence="9 10">
    <name type="scientific">Candidatus Filomicrobium marinum</name>
    <dbReference type="NCBI Taxonomy" id="1608628"/>
    <lineage>
        <taxon>Bacteria</taxon>
        <taxon>Pseudomonadati</taxon>
        <taxon>Pseudomonadota</taxon>
        <taxon>Alphaproteobacteria</taxon>
        <taxon>Hyphomicrobiales</taxon>
        <taxon>Hyphomicrobiaceae</taxon>
        <taxon>Filomicrobium</taxon>
    </lineage>
</organism>
<keyword evidence="6" id="KW-1133">Transmembrane helix</keyword>
<name>A0A0D6JKB4_9HYPH</name>
<dbReference type="KEGG" id="fil:BN1229_v1_3829"/>
<dbReference type="GO" id="GO:0009103">
    <property type="term" value="P:lipopolysaccharide biosynthetic process"/>
    <property type="evidence" value="ECO:0007669"/>
    <property type="project" value="UniProtKB-KW"/>
</dbReference>
<keyword evidence="3 9" id="KW-0808">Transferase</keyword>
<evidence type="ECO:0000313" key="10">
    <source>
        <dbReference type="Proteomes" id="UP000033187"/>
    </source>
</evidence>
<dbReference type="CDD" id="cd04179">
    <property type="entry name" value="DPM_DPG-synthase_like"/>
    <property type="match status" value="1"/>
</dbReference>
<dbReference type="OrthoDB" id="9807795at2"/>
<dbReference type="PANTHER" id="PTHR48090">
    <property type="entry name" value="UNDECAPRENYL-PHOSPHATE 4-DEOXY-4-FORMAMIDO-L-ARABINOSE TRANSFERASE-RELATED"/>
    <property type="match status" value="1"/>
</dbReference>
<reference evidence="10" key="1">
    <citation type="submission" date="2015-02" db="EMBL/GenBank/DDBJ databases">
        <authorList>
            <person name="Chooi Y.-H."/>
        </authorList>
    </citation>
    <scope>NUCLEOTIDE SEQUENCE [LARGE SCALE GENOMIC DNA]</scope>
    <source>
        <strain evidence="10">strain Y</strain>
    </source>
</reference>
<proteinExistence type="predicted"/>
<evidence type="ECO:0000256" key="3">
    <source>
        <dbReference type="ARBA" id="ARBA00022679"/>
    </source>
</evidence>
<keyword evidence="5" id="KW-0448">Lipopolysaccharide biosynthesis</keyword>
<evidence type="ECO:0000256" key="2">
    <source>
        <dbReference type="ARBA" id="ARBA00022676"/>
    </source>
</evidence>
<dbReference type="GO" id="GO:0005886">
    <property type="term" value="C:plasma membrane"/>
    <property type="evidence" value="ECO:0007669"/>
    <property type="project" value="TreeGrafter"/>
</dbReference>
<evidence type="ECO:0000256" key="5">
    <source>
        <dbReference type="ARBA" id="ARBA00022985"/>
    </source>
</evidence>
<dbReference type="InterPro" id="IPR001173">
    <property type="entry name" value="Glyco_trans_2-like"/>
</dbReference>
<keyword evidence="2" id="KW-0328">Glycosyltransferase</keyword>
<evidence type="ECO:0000313" key="9">
    <source>
        <dbReference type="EMBL" id="CPR22386.1"/>
    </source>
</evidence>
<accession>A0A0D6JKB4</accession>
<dbReference type="PANTHER" id="PTHR48090:SF3">
    <property type="entry name" value="UNDECAPRENYL-PHOSPHATE 4-DEOXY-4-FORMAMIDO-L-ARABINOSE TRANSFERASE"/>
    <property type="match status" value="1"/>
</dbReference>
<dbReference type="Gene3D" id="3.90.550.10">
    <property type="entry name" value="Spore Coat Polysaccharide Biosynthesis Protein SpsA, Chain A"/>
    <property type="match status" value="1"/>
</dbReference>
<keyword evidence="4" id="KW-0812">Transmembrane</keyword>
<dbReference type="EMBL" id="LN829119">
    <property type="protein sequence ID" value="CPR22386.1"/>
    <property type="molecule type" value="Genomic_DNA"/>
</dbReference>
<dbReference type="GO" id="GO:0099621">
    <property type="term" value="F:undecaprenyl-phosphate 4-deoxy-4-formamido-L-arabinose transferase activity"/>
    <property type="evidence" value="ECO:0007669"/>
    <property type="project" value="TreeGrafter"/>
</dbReference>
<dbReference type="InterPro" id="IPR050256">
    <property type="entry name" value="Glycosyltransferase_2"/>
</dbReference>
<gene>
    <name evidence="9" type="ORF">YBN1229_v1_3819</name>
</gene>
<evidence type="ECO:0000256" key="7">
    <source>
        <dbReference type="ARBA" id="ARBA00023136"/>
    </source>
</evidence>
<dbReference type="Proteomes" id="UP000033187">
    <property type="component" value="Chromosome 1"/>
</dbReference>
<evidence type="ECO:0000256" key="6">
    <source>
        <dbReference type="ARBA" id="ARBA00022989"/>
    </source>
</evidence>